<dbReference type="KEGG" id="kre:GWK63_13480"/>
<dbReference type="AlphaFoldDB" id="A0A858JQJ6"/>
<protein>
    <submittedName>
        <fullName evidence="1">Uncharacterized protein</fullName>
    </submittedName>
</protein>
<keyword evidence="2" id="KW-1185">Reference proteome</keyword>
<accession>A0A858JQJ6</accession>
<organism evidence="1 2">
    <name type="scientific">Komagataeibacter rhaeticus</name>
    <dbReference type="NCBI Taxonomy" id="215221"/>
    <lineage>
        <taxon>Bacteria</taxon>
        <taxon>Pseudomonadati</taxon>
        <taxon>Pseudomonadota</taxon>
        <taxon>Alphaproteobacteria</taxon>
        <taxon>Acetobacterales</taxon>
        <taxon>Acetobacteraceae</taxon>
        <taxon>Komagataeibacter</taxon>
    </lineage>
</organism>
<reference evidence="1 2" key="1">
    <citation type="submission" date="2020-03" db="EMBL/GenBank/DDBJ databases">
        <title>Isolation of cellulose-producing strains, genome characterization and application of the synthesized cellulose films as an economical and sustainable material for piezoelectric sensor construction.</title>
        <authorList>
            <person name="Mangayil R.K."/>
        </authorList>
    </citation>
    <scope>NUCLEOTIDE SEQUENCE [LARGE SCALE GENOMIC DNA]</scope>
    <source>
        <strain evidence="1 2">ENS 9a1a</strain>
    </source>
</reference>
<dbReference type="Proteomes" id="UP000502533">
    <property type="component" value="Chromosome"/>
</dbReference>
<dbReference type="GeneID" id="85023178"/>
<evidence type="ECO:0000313" key="2">
    <source>
        <dbReference type="Proteomes" id="UP000502533"/>
    </source>
</evidence>
<name>A0A858JQJ6_9PROT</name>
<evidence type="ECO:0000313" key="1">
    <source>
        <dbReference type="EMBL" id="QIP36358.1"/>
    </source>
</evidence>
<proteinExistence type="predicted"/>
<dbReference type="EMBL" id="CP050139">
    <property type="protein sequence ID" value="QIP36358.1"/>
    <property type="molecule type" value="Genomic_DNA"/>
</dbReference>
<gene>
    <name evidence="1" type="ORF">GWK63_13480</name>
</gene>
<dbReference type="RefSeq" id="WP_157771994.1">
    <property type="nucleotide sequence ID" value="NZ_CALMTF010000109.1"/>
</dbReference>
<sequence>MLLGRNVLIGTAGMEDAVVNGSEHKIKTEYPYCHIVNNDLEIQGV</sequence>